<dbReference type="PANTHER" id="PTHR43329">
    <property type="entry name" value="EPOXIDE HYDROLASE"/>
    <property type="match status" value="1"/>
</dbReference>
<dbReference type="SUPFAM" id="SSF53474">
    <property type="entry name" value="alpha/beta-Hydrolases"/>
    <property type="match status" value="1"/>
</dbReference>
<evidence type="ECO:0000259" key="3">
    <source>
        <dbReference type="Pfam" id="PF00561"/>
    </source>
</evidence>
<dbReference type="InterPro" id="IPR000073">
    <property type="entry name" value="AB_hydrolase_1"/>
</dbReference>
<keyword evidence="5" id="KW-1185">Reference proteome</keyword>
<reference evidence="4" key="1">
    <citation type="submission" date="2020-11" db="EMBL/GenBank/DDBJ databases">
        <authorList>
            <consortium name="DOE Joint Genome Institute"/>
            <person name="Ahrendt S."/>
            <person name="Riley R."/>
            <person name="Andreopoulos W."/>
            <person name="Labutti K."/>
            <person name="Pangilinan J."/>
            <person name="Ruiz-Duenas F.J."/>
            <person name="Barrasa J.M."/>
            <person name="Sanchez-Garcia M."/>
            <person name="Camarero S."/>
            <person name="Miyauchi S."/>
            <person name="Serrano A."/>
            <person name="Linde D."/>
            <person name="Babiker R."/>
            <person name="Drula E."/>
            <person name="Ayuso-Fernandez I."/>
            <person name="Pacheco R."/>
            <person name="Padilla G."/>
            <person name="Ferreira P."/>
            <person name="Barriuso J."/>
            <person name="Kellner H."/>
            <person name="Castanera R."/>
            <person name="Alfaro M."/>
            <person name="Ramirez L."/>
            <person name="Pisabarro A.G."/>
            <person name="Kuo A."/>
            <person name="Tritt A."/>
            <person name="Lipzen A."/>
            <person name="He G."/>
            <person name="Yan M."/>
            <person name="Ng V."/>
            <person name="Cullen D."/>
            <person name="Martin F."/>
            <person name="Rosso M.-N."/>
            <person name="Henrissat B."/>
            <person name="Hibbett D."/>
            <person name="Martinez A.T."/>
            <person name="Grigoriev I.V."/>
        </authorList>
    </citation>
    <scope>NUCLEOTIDE SEQUENCE</scope>
    <source>
        <strain evidence="4">MF-IS2</strain>
    </source>
</reference>
<dbReference type="GO" id="GO:0016787">
    <property type="term" value="F:hydrolase activity"/>
    <property type="evidence" value="ECO:0007669"/>
    <property type="project" value="UniProtKB-KW"/>
</dbReference>
<evidence type="ECO:0000313" key="5">
    <source>
        <dbReference type="Proteomes" id="UP000807342"/>
    </source>
</evidence>
<accession>A0A9P5XEE9</accession>
<evidence type="ECO:0000313" key="4">
    <source>
        <dbReference type="EMBL" id="KAF9449488.1"/>
    </source>
</evidence>
<comment type="similarity">
    <text evidence="2">Belongs to the AB hydrolase superfamily. Epoxide hydrolase family.</text>
</comment>
<dbReference type="PRINTS" id="PR00412">
    <property type="entry name" value="EPOXHYDRLASE"/>
</dbReference>
<dbReference type="Pfam" id="PF00561">
    <property type="entry name" value="Abhydrolase_1"/>
    <property type="match status" value="1"/>
</dbReference>
<keyword evidence="1" id="KW-0378">Hydrolase</keyword>
<evidence type="ECO:0000256" key="1">
    <source>
        <dbReference type="ARBA" id="ARBA00022801"/>
    </source>
</evidence>
<dbReference type="Gene3D" id="3.40.50.1820">
    <property type="entry name" value="alpha/beta hydrolase"/>
    <property type="match status" value="1"/>
</dbReference>
<feature type="domain" description="AB hydrolase-1" evidence="3">
    <location>
        <begin position="73"/>
        <end position="352"/>
    </location>
</feature>
<proteinExistence type="inferred from homology"/>
<organism evidence="4 5">
    <name type="scientific">Macrolepiota fuliginosa MF-IS2</name>
    <dbReference type="NCBI Taxonomy" id="1400762"/>
    <lineage>
        <taxon>Eukaryota</taxon>
        <taxon>Fungi</taxon>
        <taxon>Dikarya</taxon>
        <taxon>Basidiomycota</taxon>
        <taxon>Agaricomycotina</taxon>
        <taxon>Agaricomycetes</taxon>
        <taxon>Agaricomycetidae</taxon>
        <taxon>Agaricales</taxon>
        <taxon>Agaricineae</taxon>
        <taxon>Agaricaceae</taxon>
        <taxon>Macrolepiota</taxon>
    </lineage>
</organism>
<dbReference type="AlphaFoldDB" id="A0A9P5XEE9"/>
<dbReference type="InterPro" id="IPR029058">
    <property type="entry name" value="AB_hydrolase_fold"/>
</dbReference>
<evidence type="ECO:0000256" key="2">
    <source>
        <dbReference type="ARBA" id="ARBA00038334"/>
    </source>
</evidence>
<dbReference type="EMBL" id="MU151129">
    <property type="protein sequence ID" value="KAF9449488.1"/>
    <property type="molecule type" value="Genomic_DNA"/>
</dbReference>
<sequence>MVPAPLRLRDNSIYVFLLQFGILFSYISHSHAFDPYKYQRRTVQCDATRRAHPVEQSHIELSYIDVNDASSDTILMVHGWPSVWSTWSKQIEAFENDDYRLLIPDLRGFGHSSHPEDFKSSHTIPDLVHDLVCILDNARVSSAICVGHDWGSQICYTAARMRPDIFTAVVGLVVPYIPSSGPYISVKQLVPVFPKLAYQAFFDRNTEEATKELDRDIRRTLRATLRTDASPPPDAFLTSGTSFLDAWKEVDEIPPIPFMSEKEEDYLVKAFGRQGFLYTLGFYTEENRQQSHAFDHDQGNFTLPQPVLSILPTKDPVADWKEAMKLLNSADFIPDITVKYVEGAHWVHLENPEPVNQAIKDWLQTLRSPSSEARAVDEL</sequence>
<gene>
    <name evidence="4" type="ORF">P691DRAFT_812331</name>
</gene>
<dbReference type="OrthoDB" id="408373at2759"/>
<dbReference type="Proteomes" id="UP000807342">
    <property type="component" value="Unassembled WGS sequence"/>
</dbReference>
<protein>
    <submittedName>
        <fullName evidence="4">Alpha/beta-hydrolase</fullName>
    </submittedName>
</protein>
<name>A0A9P5XEE9_9AGAR</name>
<comment type="caution">
    <text evidence="4">The sequence shown here is derived from an EMBL/GenBank/DDBJ whole genome shotgun (WGS) entry which is preliminary data.</text>
</comment>
<dbReference type="InterPro" id="IPR000639">
    <property type="entry name" value="Epox_hydrolase-like"/>
</dbReference>